<feature type="transmembrane region" description="Helical" evidence="6">
    <location>
        <begin position="43"/>
        <end position="62"/>
    </location>
</feature>
<keyword evidence="3 6" id="KW-0812">Transmembrane</keyword>
<dbReference type="GO" id="GO:0006888">
    <property type="term" value="P:endoplasmic reticulum to Golgi vesicle-mediated transport"/>
    <property type="evidence" value="ECO:0007669"/>
    <property type="project" value="InterPro"/>
</dbReference>
<name>A0AAV7YPC3_9EUKA</name>
<evidence type="ECO:0000256" key="2">
    <source>
        <dbReference type="ARBA" id="ARBA00008096"/>
    </source>
</evidence>
<dbReference type="GO" id="GO:0005789">
    <property type="term" value="C:endoplasmic reticulum membrane"/>
    <property type="evidence" value="ECO:0007669"/>
    <property type="project" value="TreeGrafter"/>
</dbReference>
<evidence type="ECO:0000313" key="7">
    <source>
        <dbReference type="EMBL" id="KAJ3429483.1"/>
    </source>
</evidence>
<organism evidence="7 8">
    <name type="scientific">Anaeramoeba flamelloides</name>
    <dbReference type="NCBI Taxonomy" id="1746091"/>
    <lineage>
        <taxon>Eukaryota</taxon>
        <taxon>Metamonada</taxon>
        <taxon>Anaeramoebidae</taxon>
        <taxon>Anaeramoeba</taxon>
    </lineage>
</organism>
<gene>
    <name evidence="7" type="ORF">M0812_24835</name>
</gene>
<evidence type="ECO:0000256" key="6">
    <source>
        <dbReference type="SAM" id="Phobius"/>
    </source>
</evidence>
<protein>
    <submittedName>
        <fullName evidence="7">Tex261 protein</fullName>
    </submittedName>
</protein>
<proteinExistence type="inferred from homology"/>
<keyword evidence="5 6" id="KW-0472">Membrane</keyword>
<dbReference type="Pfam" id="PF04148">
    <property type="entry name" value="Erv26"/>
    <property type="match status" value="1"/>
</dbReference>
<evidence type="ECO:0000256" key="5">
    <source>
        <dbReference type="ARBA" id="ARBA00023136"/>
    </source>
</evidence>
<evidence type="ECO:0000256" key="1">
    <source>
        <dbReference type="ARBA" id="ARBA00004141"/>
    </source>
</evidence>
<comment type="similarity">
    <text evidence="2">Belongs to the SVP26 family.</text>
</comment>
<dbReference type="EMBL" id="JANTQA010000057">
    <property type="protein sequence ID" value="KAJ3429483.1"/>
    <property type="molecule type" value="Genomic_DNA"/>
</dbReference>
<feature type="transmembrane region" description="Helical" evidence="6">
    <location>
        <begin position="122"/>
        <end position="146"/>
    </location>
</feature>
<dbReference type="GO" id="GO:0097020">
    <property type="term" value="F:COPII receptor activity"/>
    <property type="evidence" value="ECO:0007669"/>
    <property type="project" value="InterPro"/>
</dbReference>
<evidence type="ECO:0000313" key="8">
    <source>
        <dbReference type="Proteomes" id="UP001146793"/>
    </source>
</evidence>
<dbReference type="PANTHER" id="PTHR13144">
    <property type="entry name" value="TEX261 PROTEIN"/>
    <property type="match status" value="1"/>
</dbReference>
<feature type="transmembrane region" description="Helical" evidence="6">
    <location>
        <begin position="6"/>
        <end position="31"/>
    </location>
</feature>
<evidence type="ECO:0000256" key="3">
    <source>
        <dbReference type="ARBA" id="ARBA00022692"/>
    </source>
</evidence>
<sequence length="166" mass="19079">MIVYALLLLVSYSIILGLLSISLASSLYYFAKMSDENPSRVIKFLRGLIYLVLGFLALFLFFEPISNFSIILSITTHLMYYFLINDFPLVNVKTLKFLFTCIIAFVSNVVAIKSAFSTEYNLWQIFGVLFFTEWLCPFIIFIALLADENIIPTTFLNSLPYKKSKK</sequence>
<dbReference type="GO" id="GO:0030134">
    <property type="term" value="C:COPII-coated ER to Golgi transport vesicle"/>
    <property type="evidence" value="ECO:0007669"/>
    <property type="project" value="TreeGrafter"/>
</dbReference>
<reference evidence="7" key="1">
    <citation type="submission" date="2022-08" db="EMBL/GenBank/DDBJ databases">
        <title>Novel sulphate-reducing endosymbionts in the free-living metamonad Anaeramoeba.</title>
        <authorList>
            <person name="Jerlstrom-Hultqvist J."/>
            <person name="Cepicka I."/>
            <person name="Gallot-Lavallee L."/>
            <person name="Salas-Leiva D."/>
            <person name="Curtis B.A."/>
            <person name="Zahonova K."/>
            <person name="Pipaliya S."/>
            <person name="Dacks J."/>
            <person name="Roger A.J."/>
        </authorList>
    </citation>
    <scope>NUCLEOTIDE SEQUENCE</scope>
    <source>
        <strain evidence="7">Busselton2</strain>
    </source>
</reference>
<dbReference type="InterPro" id="IPR007277">
    <property type="entry name" value="Svp26/Tex261"/>
</dbReference>
<comment type="caution">
    <text evidence="7">The sequence shown here is derived from an EMBL/GenBank/DDBJ whole genome shotgun (WGS) entry which is preliminary data.</text>
</comment>
<feature type="transmembrane region" description="Helical" evidence="6">
    <location>
        <begin position="68"/>
        <end position="85"/>
    </location>
</feature>
<dbReference type="AlphaFoldDB" id="A0AAV7YPC3"/>
<accession>A0AAV7YPC3</accession>
<dbReference type="GO" id="GO:0000139">
    <property type="term" value="C:Golgi membrane"/>
    <property type="evidence" value="ECO:0007669"/>
    <property type="project" value="TreeGrafter"/>
</dbReference>
<dbReference type="PANTHER" id="PTHR13144:SF0">
    <property type="entry name" value="PROTEIN TEX261"/>
    <property type="match status" value="1"/>
</dbReference>
<keyword evidence="4 6" id="KW-1133">Transmembrane helix</keyword>
<evidence type="ECO:0000256" key="4">
    <source>
        <dbReference type="ARBA" id="ARBA00022989"/>
    </source>
</evidence>
<dbReference type="Proteomes" id="UP001146793">
    <property type="component" value="Unassembled WGS sequence"/>
</dbReference>
<feature type="transmembrane region" description="Helical" evidence="6">
    <location>
        <begin position="97"/>
        <end position="116"/>
    </location>
</feature>
<comment type="subcellular location">
    <subcellularLocation>
        <location evidence="1">Membrane</location>
        <topology evidence="1">Multi-pass membrane protein</topology>
    </subcellularLocation>
</comment>